<reference evidence="8" key="1">
    <citation type="submission" date="2023-03" db="EMBL/GenBank/DDBJ databases">
        <authorList>
            <person name="Cleenwerck I."/>
        </authorList>
    </citation>
    <scope>NUCLEOTIDE SEQUENCE</scope>
    <source>
        <strain evidence="8">LMG 32879</strain>
    </source>
</reference>
<evidence type="ECO:0000256" key="5">
    <source>
        <dbReference type="ARBA" id="ARBA00023136"/>
    </source>
</evidence>
<keyword evidence="2" id="KW-1003">Cell membrane</keyword>
<dbReference type="PANTHER" id="PTHR47755">
    <property type="entry name" value="CELL DIVISION PROTEIN FTSX"/>
    <property type="match status" value="1"/>
</dbReference>
<evidence type="ECO:0000259" key="7">
    <source>
        <dbReference type="Pfam" id="PF02687"/>
    </source>
</evidence>
<evidence type="ECO:0000256" key="3">
    <source>
        <dbReference type="ARBA" id="ARBA00022692"/>
    </source>
</evidence>
<feature type="transmembrane region" description="Helical" evidence="6">
    <location>
        <begin position="285"/>
        <end position="309"/>
    </location>
</feature>
<comment type="caution">
    <text evidence="8">The sequence shown here is derived from an EMBL/GenBank/DDBJ whole genome shotgun (WGS) entry which is preliminary data.</text>
</comment>
<evidence type="ECO:0000256" key="6">
    <source>
        <dbReference type="SAM" id="Phobius"/>
    </source>
</evidence>
<accession>A0AA35Y3T3</accession>
<keyword evidence="4 6" id="KW-1133">Transmembrane helix</keyword>
<comment type="subcellular location">
    <subcellularLocation>
        <location evidence="1">Cell membrane</location>
        <topology evidence="1">Multi-pass membrane protein</topology>
    </subcellularLocation>
</comment>
<keyword evidence="9" id="KW-1185">Reference proteome</keyword>
<evidence type="ECO:0000256" key="2">
    <source>
        <dbReference type="ARBA" id="ARBA00022475"/>
    </source>
</evidence>
<dbReference type="AlphaFoldDB" id="A0AA35Y3T3"/>
<evidence type="ECO:0000313" key="8">
    <source>
        <dbReference type="EMBL" id="CAI9121161.1"/>
    </source>
</evidence>
<feature type="transmembrane region" description="Helical" evidence="6">
    <location>
        <begin position="21"/>
        <end position="41"/>
    </location>
</feature>
<protein>
    <recommendedName>
        <fullName evidence="7">ABC3 transporter permease C-terminal domain-containing protein</fullName>
    </recommendedName>
</protein>
<evidence type="ECO:0000313" key="9">
    <source>
        <dbReference type="Proteomes" id="UP001176960"/>
    </source>
</evidence>
<dbReference type="GO" id="GO:0051301">
    <property type="term" value="P:cell division"/>
    <property type="evidence" value="ECO:0007669"/>
    <property type="project" value="InterPro"/>
</dbReference>
<keyword evidence="3 6" id="KW-0812">Transmembrane</keyword>
<evidence type="ECO:0000256" key="4">
    <source>
        <dbReference type="ARBA" id="ARBA00022989"/>
    </source>
</evidence>
<dbReference type="RefSeq" id="WP_289841439.1">
    <property type="nucleotide sequence ID" value="NZ_CATKSH010000011.1"/>
</dbReference>
<sequence length="313" mass="32864">MKTSPRIRASADGLNRHGGDRGLMAVIAAMAALATLALGGWSGATALQDHWRNALTRTIFVELSTTDPDTSAPDEATHQNADKLIEKLNGSPVIHTVKRLSRSELDALLAPWLGGGASGTLSLPTVLTVIPDRDASMDQVLHTLRDAAPDAAIEPSASWGSRLGLLATSLRISAVGVMGLALCATAGVVMLSVRMVLLSRRKTVEILHALGASDGMIAGRIARQTALMTGLGGLCGALAVWPALTVLARIMAPFGDVRLSGIAWPADAGAWMQAALGFPVPFLELAASVPFVMAFVGWIVSEFSVRLWLRRLP</sequence>
<feature type="transmembrane region" description="Helical" evidence="6">
    <location>
        <begin position="172"/>
        <end position="193"/>
    </location>
</feature>
<evidence type="ECO:0000256" key="1">
    <source>
        <dbReference type="ARBA" id="ARBA00004651"/>
    </source>
</evidence>
<dbReference type="InterPro" id="IPR003838">
    <property type="entry name" value="ABC3_permease_C"/>
</dbReference>
<dbReference type="GO" id="GO:0032153">
    <property type="term" value="C:cell division site"/>
    <property type="evidence" value="ECO:0007669"/>
    <property type="project" value="TreeGrafter"/>
</dbReference>
<dbReference type="EMBL" id="CATKSH010000011">
    <property type="protein sequence ID" value="CAI9121161.1"/>
    <property type="molecule type" value="Genomic_DNA"/>
</dbReference>
<proteinExistence type="predicted"/>
<dbReference type="GO" id="GO:0005886">
    <property type="term" value="C:plasma membrane"/>
    <property type="evidence" value="ECO:0007669"/>
    <property type="project" value="UniProtKB-SubCell"/>
</dbReference>
<dbReference type="PANTHER" id="PTHR47755:SF1">
    <property type="entry name" value="CELL DIVISION PROTEIN FTSX"/>
    <property type="match status" value="1"/>
</dbReference>
<name>A0AA35Y3T3_9PROT</name>
<keyword evidence="5 6" id="KW-0472">Membrane</keyword>
<dbReference type="InterPro" id="IPR004513">
    <property type="entry name" value="FtsX"/>
</dbReference>
<feature type="domain" description="ABC3 transporter permease C-terminal" evidence="7">
    <location>
        <begin position="177"/>
        <end position="291"/>
    </location>
</feature>
<feature type="transmembrane region" description="Helical" evidence="6">
    <location>
        <begin position="226"/>
        <end position="251"/>
    </location>
</feature>
<dbReference type="Pfam" id="PF02687">
    <property type="entry name" value="FtsX"/>
    <property type="match status" value="1"/>
</dbReference>
<dbReference type="Proteomes" id="UP001176960">
    <property type="component" value="Unassembled WGS sequence"/>
</dbReference>
<gene>
    <name evidence="8" type="ORF">LMG32879_002007</name>
</gene>
<organism evidence="8 9">
    <name type="scientific">Brytella acorum</name>
    <dbReference type="NCBI Taxonomy" id="2959299"/>
    <lineage>
        <taxon>Bacteria</taxon>
        <taxon>Pseudomonadati</taxon>
        <taxon>Pseudomonadota</taxon>
        <taxon>Alphaproteobacteria</taxon>
        <taxon>Acetobacterales</taxon>
        <taxon>Acetobacteraceae</taxon>
        <taxon>Brytella</taxon>
    </lineage>
</organism>